<evidence type="ECO:0000313" key="5">
    <source>
        <dbReference type="Proteomes" id="UP000183071"/>
    </source>
</evidence>
<evidence type="ECO:0000313" key="4">
    <source>
        <dbReference type="Proteomes" id="UP000037716"/>
    </source>
</evidence>
<dbReference type="AlphaFoldDB" id="A0A0M9CFY7"/>
<dbReference type="EMBL" id="FNUE01000001">
    <property type="protein sequence ID" value="SEE06933.1"/>
    <property type="molecule type" value="Genomic_DNA"/>
</dbReference>
<feature type="chain" id="PRO_5005832984" description="MetA-pathway of phenol degradation" evidence="1">
    <location>
        <begin position="19"/>
        <end position="279"/>
    </location>
</feature>
<dbReference type="EMBL" id="LGBR01000001">
    <property type="protein sequence ID" value="KOY51626.1"/>
    <property type="molecule type" value="Genomic_DNA"/>
</dbReference>
<keyword evidence="5" id="KW-1185">Reference proteome</keyword>
<reference evidence="3 5" key="2">
    <citation type="submission" date="2016-10" db="EMBL/GenBank/DDBJ databases">
        <authorList>
            <person name="Varghese N."/>
            <person name="Submissions S."/>
        </authorList>
    </citation>
    <scope>NUCLEOTIDE SEQUENCE [LARGE SCALE GENOMIC DNA]</scope>
    <source>
        <strain evidence="3 5">DSW-5</strain>
    </source>
</reference>
<sequence length="279" mass="30798">MKPIYILIALFFSLQITAQSPWTQEKGRFFANLSYSSISDYSEMFGEPDFSISGTITDRTYQFYGEYGLTNKTSLLVNVPLKSIDINNYVDPAILCMGNCAQSFSETALGNITLGLKHNFLKQKWVLSGQLNMEINTSSYDETSAIRTGYDAYTFTPMFLAGTSFGKNYFQSFIGADIRTNNYSSNLKIGGEIGRKLTQTIWLIGFVDISQSLNNGDISFPANNAANSLYVNDQEYVAYGLKGILQFCDFGLTAGFGSALSGNNVPKKAAISFGVFKTF</sequence>
<protein>
    <recommendedName>
        <fullName evidence="6">MetA-pathway of phenol degradation</fullName>
    </recommendedName>
</protein>
<dbReference type="InterPro" id="IPR025737">
    <property type="entry name" value="FApF"/>
</dbReference>
<dbReference type="OrthoDB" id="9782650at2"/>
<proteinExistence type="predicted"/>
<dbReference type="RefSeq" id="WP_053973788.1">
    <property type="nucleotide sequence ID" value="NZ_FNUE01000001.1"/>
</dbReference>
<keyword evidence="1" id="KW-0732">Signal</keyword>
<gene>
    <name evidence="2" type="ORF">I602_1186</name>
    <name evidence="3" type="ORF">SAMN05444353_0586</name>
</gene>
<feature type="signal peptide" evidence="1">
    <location>
        <begin position="1"/>
        <end position="18"/>
    </location>
</feature>
<dbReference type="Proteomes" id="UP000037716">
    <property type="component" value="Unassembled WGS sequence"/>
</dbReference>
<evidence type="ECO:0000256" key="1">
    <source>
        <dbReference type="SAM" id="SignalP"/>
    </source>
</evidence>
<organism evidence="2 4">
    <name type="scientific">Polaribacter dokdonensis DSW-5</name>
    <dbReference type="NCBI Taxonomy" id="1300348"/>
    <lineage>
        <taxon>Bacteria</taxon>
        <taxon>Pseudomonadati</taxon>
        <taxon>Bacteroidota</taxon>
        <taxon>Flavobacteriia</taxon>
        <taxon>Flavobacteriales</taxon>
        <taxon>Flavobacteriaceae</taxon>
    </lineage>
</organism>
<evidence type="ECO:0000313" key="3">
    <source>
        <dbReference type="EMBL" id="SEE06933.1"/>
    </source>
</evidence>
<evidence type="ECO:0008006" key="6">
    <source>
        <dbReference type="Google" id="ProtNLM"/>
    </source>
</evidence>
<reference evidence="2 4" key="1">
    <citation type="submission" date="2015-07" db="EMBL/GenBank/DDBJ databases">
        <title>Genome of Polaribacter dokdonenesis DSW-5, isolated from seawater off Dokdo in Korea.</title>
        <authorList>
            <person name="Yoon K."/>
            <person name="Song J.Y."/>
            <person name="Kim J.F."/>
        </authorList>
    </citation>
    <scope>NUCLEOTIDE SEQUENCE [LARGE SCALE GENOMIC DNA]</scope>
    <source>
        <strain evidence="2 4">DSW-5</strain>
    </source>
</reference>
<accession>A0A0M9CFY7</accession>
<dbReference type="STRING" id="1300348.I602_1186"/>
<dbReference type="PATRIC" id="fig|1300348.6.peg.1185"/>
<name>A0A0M9CFY7_9FLAO</name>
<evidence type="ECO:0000313" key="2">
    <source>
        <dbReference type="EMBL" id="KOY51626.1"/>
    </source>
</evidence>
<dbReference type="Proteomes" id="UP000183071">
    <property type="component" value="Unassembled WGS sequence"/>
</dbReference>
<dbReference type="Pfam" id="PF13557">
    <property type="entry name" value="Phenol_MetA_deg"/>
    <property type="match status" value="1"/>
</dbReference>
<comment type="caution">
    <text evidence="2">The sequence shown here is derived from an EMBL/GenBank/DDBJ whole genome shotgun (WGS) entry which is preliminary data.</text>
</comment>